<feature type="transmembrane region" description="Helical" evidence="1">
    <location>
        <begin position="183"/>
        <end position="205"/>
    </location>
</feature>
<feature type="transmembrane region" description="Helical" evidence="1">
    <location>
        <begin position="37"/>
        <end position="54"/>
    </location>
</feature>
<evidence type="ECO:0000313" key="3">
    <source>
        <dbReference type="EMBL" id="CAF0797280.1"/>
    </source>
</evidence>
<feature type="transmembrane region" description="Helical" evidence="1">
    <location>
        <begin position="258"/>
        <end position="280"/>
    </location>
</feature>
<keyword evidence="1" id="KW-0812">Transmembrane</keyword>
<dbReference type="Proteomes" id="UP000663854">
    <property type="component" value="Unassembled WGS sequence"/>
</dbReference>
<evidence type="ECO:0000313" key="2">
    <source>
        <dbReference type="EMBL" id="CAF0720666.1"/>
    </source>
</evidence>
<feature type="transmembrane region" description="Helical" evidence="1">
    <location>
        <begin position="142"/>
        <end position="163"/>
    </location>
</feature>
<proteinExistence type="predicted"/>
<name>A0A813S9U0_9BILA</name>
<feature type="transmembrane region" description="Helical" evidence="1">
    <location>
        <begin position="101"/>
        <end position="121"/>
    </location>
</feature>
<keyword evidence="1" id="KW-0472">Membrane</keyword>
<keyword evidence="1" id="KW-1133">Transmembrane helix</keyword>
<gene>
    <name evidence="3" type="ORF">JXQ802_LOCUS4037</name>
    <name evidence="2" type="ORF">PYM288_LOCUS149</name>
</gene>
<accession>A0A813S9U0</accession>
<sequence>MSHNTTVKFITTTNLINNTINQFIQLNFSSSIRLTRYLLHITILILFISILGFIGRKHSYVRISIRPYSQLSRLTVSIGIIGLVLDDLLVINGVTHRIWCSIHQIFLHFLLMIIIISHLLPDFYEYTNQYYHQVNSNKLKSIIIFSFIILLCIQLFISIKWLWNNNDYLPNNEWNPPVFCQGYIYPQLFIFILHLFDLIFTIQLIREPIILDDTNPLSSITVFINEKFCQLNGIILRLFYFTGTSILHMLFLPGQFSATFYSGILVIEFVLKYLIVIYHLNLKYERNIDNTNGMIHTEYLRLKNDDLSDDSRLLNDID</sequence>
<keyword evidence="4" id="KW-1185">Reference proteome</keyword>
<comment type="caution">
    <text evidence="3">The sequence shown here is derived from an EMBL/GenBank/DDBJ whole genome shotgun (WGS) entry which is preliminary data.</text>
</comment>
<protein>
    <submittedName>
        <fullName evidence="3">Uncharacterized protein</fullName>
    </submittedName>
</protein>
<feature type="transmembrane region" description="Helical" evidence="1">
    <location>
        <begin position="234"/>
        <end position="252"/>
    </location>
</feature>
<organism evidence="3 4">
    <name type="scientific">Rotaria sordida</name>
    <dbReference type="NCBI Taxonomy" id="392033"/>
    <lineage>
        <taxon>Eukaryota</taxon>
        <taxon>Metazoa</taxon>
        <taxon>Spiralia</taxon>
        <taxon>Gnathifera</taxon>
        <taxon>Rotifera</taxon>
        <taxon>Eurotatoria</taxon>
        <taxon>Bdelloidea</taxon>
        <taxon>Philodinida</taxon>
        <taxon>Philodinidae</taxon>
        <taxon>Rotaria</taxon>
    </lineage>
</organism>
<dbReference type="AlphaFoldDB" id="A0A813S9U0"/>
<dbReference type="EMBL" id="CAJNOH010000001">
    <property type="protein sequence ID" value="CAF0720666.1"/>
    <property type="molecule type" value="Genomic_DNA"/>
</dbReference>
<dbReference type="Proteomes" id="UP000663870">
    <property type="component" value="Unassembled WGS sequence"/>
</dbReference>
<evidence type="ECO:0000313" key="4">
    <source>
        <dbReference type="Proteomes" id="UP000663870"/>
    </source>
</evidence>
<feature type="transmembrane region" description="Helical" evidence="1">
    <location>
        <begin position="74"/>
        <end position="95"/>
    </location>
</feature>
<dbReference type="EMBL" id="CAJNOL010000055">
    <property type="protein sequence ID" value="CAF0797280.1"/>
    <property type="molecule type" value="Genomic_DNA"/>
</dbReference>
<reference evidence="3" key="1">
    <citation type="submission" date="2021-02" db="EMBL/GenBank/DDBJ databases">
        <authorList>
            <person name="Nowell W R."/>
        </authorList>
    </citation>
    <scope>NUCLEOTIDE SEQUENCE</scope>
</reference>
<evidence type="ECO:0000256" key="1">
    <source>
        <dbReference type="SAM" id="Phobius"/>
    </source>
</evidence>